<keyword evidence="3" id="KW-0805">Transcription regulation</keyword>
<dbReference type="InParanoid" id="A2DXF4"/>
<dbReference type="VEuPathDB" id="TrichDB:TVAGG3_0925340"/>
<accession>A2DXF4</accession>
<dbReference type="KEGG" id="tva:4772907"/>
<dbReference type="EMBL" id="DS113263">
    <property type="protein sequence ID" value="EAY14906.1"/>
    <property type="molecule type" value="Genomic_DNA"/>
</dbReference>
<dbReference type="Proteomes" id="UP000001542">
    <property type="component" value="Unassembled WGS sequence"/>
</dbReference>
<dbReference type="InterPro" id="IPR013907">
    <property type="entry name" value="Sds3"/>
</dbReference>
<name>A2DXF4_TRIV3</name>
<sequence>MTNMFQSVAEIEIPNDLSDVDKAEFTAFKLALVDLEKEWNQLQDGTNPDQQTCLSIINDVKEKRIAQADERYKLRTEIIEKQTEKEREKIKQEQEEYKKLLFERLVRSYYQAYQSVTAQLKDLMGKDYSQYISQNGITFPNIPSEVQMRTRMQPNEEAKIKLTPAENEHDMRLIQQIIQGADQ</sequence>
<dbReference type="SMR" id="A2DXF4"/>
<dbReference type="Pfam" id="PF08598">
    <property type="entry name" value="Sds3"/>
    <property type="match status" value="1"/>
</dbReference>
<dbReference type="SMART" id="SM01401">
    <property type="entry name" value="Sds3"/>
    <property type="match status" value="1"/>
</dbReference>
<dbReference type="OrthoDB" id="10264343at2759"/>
<reference evidence="7" key="2">
    <citation type="journal article" date="2007" name="Science">
        <title>Draft genome sequence of the sexually transmitted pathogen Trichomonas vaginalis.</title>
        <authorList>
            <person name="Carlton J.M."/>
            <person name="Hirt R.P."/>
            <person name="Silva J.C."/>
            <person name="Delcher A.L."/>
            <person name="Schatz M."/>
            <person name="Zhao Q."/>
            <person name="Wortman J.R."/>
            <person name="Bidwell S.L."/>
            <person name="Alsmark U.C.M."/>
            <person name="Besteiro S."/>
            <person name="Sicheritz-Ponten T."/>
            <person name="Noel C.J."/>
            <person name="Dacks J.B."/>
            <person name="Foster P.G."/>
            <person name="Simillion C."/>
            <person name="Van de Peer Y."/>
            <person name="Miranda-Saavedra D."/>
            <person name="Barton G.J."/>
            <person name="Westrop G.D."/>
            <person name="Mueller S."/>
            <person name="Dessi D."/>
            <person name="Fiori P.L."/>
            <person name="Ren Q."/>
            <person name="Paulsen I."/>
            <person name="Zhang H."/>
            <person name="Bastida-Corcuera F.D."/>
            <person name="Simoes-Barbosa A."/>
            <person name="Brown M.T."/>
            <person name="Hayes R.D."/>
            <person name="Mukherjee M."/>
            <person name="Okumura C.Y."/>
            <person name="Schneider R."/>
            <person name="Smith A.J."/>
            <person name="Vanacova S."/>
            <person name="Villalvazo M."/>
            <person name="Haas B.J."/>
            <person name="Pertea M."/>
            <person name="Feldblyum T.V."/>
            <person name="Utterback T.R."/>
            <person name="Shu C.L."/>
            <person name="Osoegawa K."/>
            <person name="de Jong P.J."/>
            <person name="Hrdy I."/>
            <person name="Horvathova L."/>
            <person name="Zubacova Z."/>
            <person name="Dolezal P."/>
            <person name="Malik S.B."/>
            <person name="Logsdon J.M. Jr."/>
            <person name="Henze K."/>
            <person name="Gupta A."/>
            <person name="Wang C.C."/>
            <person name="Dunne R.L."/>
            <person name="Upcroft J.A."/>
            <person name="Upcroft P."/>
            <person name="White O."/>
            <person name="Salzberg S.L."/>
            <person name="Tang P."/>
            <person name="Chiu C.-H."/>
            <person name="Lee Y.-S."/>
            <person name="Embley T.M."/>
            <person name="Coombs G.H."/>
            <person name="Mottram J.C."/>
            <person name="Tachezy J."/>
            <person name="Fraser-Liggett C.M."/>
            <person name="Johnson P.J."/>
        </authorList>
    </citation>
    <scope>NUCLEOTIDE SEQUENCE [LARGE SCALE GENOMIC DNA]</scope>
    <source>
        <strain evidence="7">G3</strain>
    </source>
</reference>
<evidence type="ECO:0000256" key="1">
    <source>
        <dbReference type="ARBA" id="ARBA00004123"/>
    </source>
</evidence>
<reference evidence="7" key="1">
    <citation type="submission" date="2006-10" db="EMBL/GenBank/DDBJ databases">
        <authorList>
            <person name="Amadeo P."/>
            <person name="Zhao Q."/>
            <person name="Wortman J."/>
            <person name="Fraser-Liggett C."/>
            <person name="Carlton J."/>
        </authorList>
    </citation>
    <scope>NUCLEOTIDE SEQUENCE</scope>
    <source>
        <strain evidence="7">G3</strain>
    </source>
</reference>
<keyword evidence="2" id="KW-0678">Repressor</keyword>
<evidence type="ECO:0000256" key="6">
    <source>
        <dbReference type="SAM" id="Coils"/>
    </source>
</evidence>
<protein>
    <submittedName>
        <fullName evidence="7">Uncharacterized protein</fullName>
    </submittedName>
</protein>
<keyword evidence="6" id="KW-0175">Coiled coil</keyword>
<dbReference type="GO" id="GO:0010468">
    <property type="term" value="P:regulation of gene expression"/>
    <property type="evidence" value="ECO:0007669"/>
    <property type="project" value="UniProtKB-ARBA"/>
</dbReference>
<evidence type="ECO:0000313" key="7">
    <source>
        <dbReference type="EMBL" id="EAY14906.1"/>
    </source>
</evidence>
<feature type="coiled-coil region" evidence="6">
    <location>
        <begin position="76"/>
        <end position="103"/>
    </location>
</feature>
<proteinExistence type="predicted"/>
<keyword evidence="5" id="KW-0539">Nucleus</keyword>
<gene>
    <name evidence="7" type="ORF">TVAG_380160</name>
</gene>
<evidence type="ECO:0000313" key="8">
    <source>
        <dbReference type="Proteomes" id="UP000001542"/>
    </source>
</evidence>
<dbReference type="VEuPathDB" id="TrichDB:TVAG_380160"/>
<evidence type="ECO:0000256" key="2">
    <source>
        <dbReference type="ARBA" id="ARBA00022491"/>
    </source>
</evidence>
<dbReference type="AlphaFoldDB" id="A2DXF4"/>
<keyword evidence="4" id="KW-0804">Transcription</keyword>
<keyword evidence="8" id="KW-1185">Reference proteome</keyword>
<dbReference type="RefSeq" id="XP_001327129.1">
    <property type="nucleotide sequence ID" value="XM_001327094.1"/>
</dbReference>
<comment type="subcellular location">
    <subcellularLocation>
        <location evidence="1">Nucleus</location>
    </subcellularLocation>
</comment>
<organism evidence="7 8">
    <name type="scientific">Trichomonas vaginalis (strain ATCC PRA-98 / G3)</name>
    <dbReference type="NCBI Taxonomy" id="412133"/>
    <lineage>
        <taxon>Eukaryota</taxon>
        <taxon>Metamonada</taxon>
        <taxon>Parabasalia</taxon>
        <taxon>Trichomonadida</taxon>
        <taxon>Trichomonadidae</taxon>
        <taxon>Trichomonas</taxon>
    </lineage>
</organism>
<evidence type="ECO:0000256" key="4">
    <source>
        <dbReference type="ARBA" id="ARBA00023163"/>
    </source>
</evidence>
<dbReference type="GO" id="GO:0005654">
    <property type="term" value="C:nucleoplasm"/>
    <property type="evidence" value="ECO:0007669"/>
    <property type="project" value="UniProtKB-ARBA"/>
</dbReference>
<evidence type="ECO:0000256" key="3">
    <source>
        <dbReference type="ARBA" id="ARBA00023015"/>
    </source>
</evidence>
<evidence type="ECO:0000256" key="5">
    <source>
        <dbReference type="ARBA" id="ARBA00023242"/>
    </source>
</evidence>